<keyword evidence="1" id="KW-0472">Membrane</keyword>
<evidence type="ECO:0000256" key="1">
    <source>
        <dbReference type="SAM" id="Phobius"/>
    </source>
</evidence>
<gene>
    <name evidence="3" type="ORF">CDAUBV1_LOCUS16255</name>
</gene>
<keyword evidence="1" id="KW-1133">Transmembrane helix</keyword>
<evidence type="ECO:0000313" key="3">
    <source>
        <dbReference type="EMBL" id="CAL5140961.1"/>
    </source>
</evidence>
<feature type="domain" description="Snake toxin/toxin-like" evidence="2">
    <location>
        <begin position="26"/>
        <end position="95"/>
    </location>
</feature>
<dbReference type="Gene3D" id="2.10.60.10">
    <property type="entry name" value="CD59"/>
    <property type="match status" value="1"/>
</dbReference>
<reference evidence="3" key="1">
    <citation type="submission" date="2024-06" db="EMBL/GenBank/DDBJ databases">
        <authorList>
            <person name="Liu X."/>
            <person name="Lenzi L."/>
            <person name="Haldenby T S."/>
            <person name="Uol C."/>
        </authorList>
    </citation>
    <scope>NUCLEOTIDE SEQUENCE</scope>
</reference>
<feature type="transmembrane region" description="Helical" evidence="1">
    <location>
        <begin position="6"/>
        <end position="23"/>
    </location>
</feature>
<proteinExistence type="predicted"/>
<comment type="caution">
    <text evidence="3">The sequence shown here is derived from an EMBL/GenBank/DDBJ whole genome shotgun (WGS) entry which is preliminary data.</text>
</comment>
<dbReference type="SUPFAM" id="SSF57302">
    <property type="entry name" value="Snake toxin-like"/>
    <property type="match status" value="1"/>
</dbReference>
<dbReference type="Pfam" id="PF00087">
    <property type="entry name" value="Toxin_TOLIP"/>
    <property type="match status" value="1"/>
</dbReference>
<accession>A0AAV2TXJ7</accession>
<keyword evidence="1" id="KW-0812">Transmembrane</keyword>
<dbReference type="AlphaFoldDB" id="A0AAV2TXJ7"/>
<dbReference type="InterPro" id="IPR035076">
    <property type="entry name" value="Toxin/TOLIP"/>
</dbReference>
<dbReference type="Proteomes" id="UP001497525">
    <property type="component" value="Unassembled WGS sequence"/>
</dbReference>
<sequence>MLSVTFQYLYIVILCYIIALPASKGLKCYECVECQNENANRTESSNCTYCETKRKYEDYELKSLTFTCASDCSQPLDLNNGTGEAVECCTQDLCNSANGEKFMMAKILLATAFFTILM</sequence>
<evidence type="ECO:0000259" key="2">
    <source>
        <dbReference type="Pfam" id="PF00087"/>
    </source>
</evidence>
<name>A0AAV2TXJ7_CALDB</name>
<dbReference type="InterPro" id="IPR045860">
    <property type="entry name" value="Snake_toxin-like_sf"/>
</dbReference>
<evidence type="ECO:0000313" key="4">
    <source>
        <dbReference type="Proteomes" id="UP001497525"/>
    </source>
</evidence>
<protein>
    <recommendedName>
        <fullName evidence="2">Snake toxin/toxin-like domain-containing protein</fullName>
    </recommendedName>
</protein>
<dbReference type="EMBL" id="CAXLJL010000822">
    <property type="protein sequence ID" value="CAL5140961.1"/>
    <property type="molecule type" value="Genomic_DNA"/>
</dbReference>
<organism evidence="3 4">
    <name type="scientific">Calicophoron daubneyi</name>
    <name type="common">Rumen fluke</name>
    <name type="synonym">Paramphistomum daubneyi</name>
    <dbReference type="NCBI Taxonomy" id="300641"/>
    <lineage>
        <taxon>Eukaryota</taxon>
        <taxon>Metazoa</taxon>
        <taxon>Spiralia</taxon>
        <taxon>Lophotrochozoa</taxon>
        <taxon>Platyhelminthes</taxon>
        <taxon>Trematoda</taxon>
        <taxon>Digenea</taxon>
        <taxon>Plagiorchiida</taxon>
        <taxon>Pronocephalata</taxon>
        <taxon>Paramphistomoidea</taxon>
        <taxon>Paramphistomidae</taxon>
        <taxon>Calicophoron</taxon>
    </lineage>
</organism>